<dbReference type="InterPro" id="IPR003439">
    <property type="entry name" value="ABC_transporter-like_ATP-bd"/>
</dbReference>
<dbReference type="PANTHER" id="PTHR43820:SF5">
    <property type="entry name" value="HIGH-AFFINITY BRANCHED-CHAIN AMINO ACID TRANSPORT ATP-BINDING PROTEIN"/>
    <property type="match status" value="1"/>
</dbReference>
<dbReference type="NCBIfam" id="TIGR03410">
    <property type="entry name" value="urea_trans_UrtE"/>
    <property type="match status" value="1"/>
</dbReference>
<reference evidence="8" key="1">
    <citation type="submission" date="2021-01" db="EMBL/GenBank/DDBJ databases">
        <title>Genome sequence of strain Noviherbaspirillum sp. DKR-6.</title>
        <authorList>
            <person name="Chaudhary D.K."/>
        </authorList>
    </citation>
    <scope>NUCLEOTIDE SEQUENCE</scope>
    <source>
        <strain evidence="8">DKR-6</strain>
    </source>
</reference>
<dbReference type="PANTHER" id="PTHR43820">
    <property type="entry name" value="HIGH-AFFINITY BRANCHED-CHAIN AMINO ACID TRANSPORT ATP-BINDING PROTEIN LIVF"/>
    <property type="match status" value="1"/>
</dbReference>
<proteinExistence type="inferred from homology"/>
<evidence type="ECO:0000259" key="7">
    <source>
        <dbReference type="PROSITE" id="PS50893"/>
    </source>
</evidence>
<gene>
    <name evidence="8" type="primary">urtE</name>
    <name evidence="8" type="ORF">JJB74_28770</name>
</gene>
<dbReference type="GO" id="GO:0005524">
    <property type="term" value="F:ATP binding"/>
    <property type="evidence" value="ECO:0007669"/>
    <property type="project" value="UniProtKB-KW"/>
</dbReference>
<keyword evidence="6" id="KW-0029">Amino-acid transport</keyword>
<accession>A0A934W8H0</accession>
<keyword evidence="2" id="KW-0813">Transport</keyword>
<dbReference type="CDD" id="cd03224">
    <property type="entry name" value="ABC_TM1139_LivF_branched"/>
    <property type="match status" value="1"/>
</dbReference>
<dbReference type="GO" id="GO:0016887">
    <property type="term" value="F:ATP hydrolysis activity"/>
    <property type="evidence" value="ECO:0007669"/>
    <property type="project" value="InterPro"/>
</dbReference>
<keyword evidence="4" id="KW-0547">Nucleotide-binding</keyword>
<evidence type="ECO:0000256" key="2">
    <source>
        <dbReference type="ARBA" id="ARBA00022448"/>
    </source>
</evidence>
<feature type="domain" description="ABC transporter" evidence="7">
    <location>
        <begin position="2"/>
        <end position="227"/>
    </location>
</feature>
<evidence type="ECO:0000256" key="5">
    <source>
        <dbReference type="ARBA" id="ARBA00022840"/>
    </source>
</evidence>
<dbReference type="Gene3D" id="3.40.50.300">
    <property type="entry name" value="P-loop containing nucleotide triphosphate hydrolases"/>
    <property type="match status" value="1"/>
</dbReference>
<dbReference type="InterPro" id="IPR003593">
    <property type="entry name" value="AAA+_ATPase"/>
</dbReference>
<keyword evidence="9" id="KW-1185">Reference proteome</keyword>
<dbReference type="InterPro" id="IPR052156">
    <property type="entry name" value="BCAA_Transport_ATP-bd_LivF"/>
</dbReference>
<dbReference type="RefSeq" id="WP_200597997.1">
    <property type="nucleotide sequence ID" value="NZ_JAEPBG010000024.1"/>
</dbReference>
<dbReference type="InterPro" id="IPR017780">
    <property type="entry name" value="ABC_transptr_urea_ATP-bd_UrtE"/>
</dbReference>
<name>A0A934W8H0_9BURK</name>
<evidence type="ECO:0000256" key="1">
    <source>
        <dbReference type="ARBA" id="ARBA00005417"/>
    </source>
</evidence>
<dbReference type="GO" id="GO:0015658">
    <property type="term" value="F:branched-chain amino acid transmembrane transporter activity"/>
    <property type="evidence" value="ECO:0007669"/>
    <property type="project" value="TreeGrafter"/>
</dbReference>
<evidence type="ECO:0000313" key="9">
    <source>
        <dbReference type="Proteomes" id="UP000622890"/>
    </source>
</evidence>
<dbReference type="EMBL" id="JAEPBG010000024">
    <property type="protein sequence ID" value="MBK4738627.1"/>
    <property type="molecule type" value="Genomic_DNA"/>
</dbReference>
<protein>
    <submittedName>
        <fullName evidence="8">Urea ABC transporter ATP-binding subunit UrtE</fullName>
    </submittedName>
</protein>
<dbReference type="SMART" id="SM00382">
    <property type="entry name" value="AAA"/>
    <property type="match status" value="1"/>
</dbReference>
<evidence type="ECO:0000256" key="6">
    <source>
        <dbReference type="ARBA" id="ARBA00022970"/>
    </source>
</evidence>
<dbReference type="GO" id="GO:0015807">
    <property type="term" value="P:L-amino acid transport"/>
    <property type="evidence" value="ECO:0007669"/>
    <property type="project" value="TreeGrafter"/>
</dbReference>
<dbReference type="PROSITE" id="PS50893">
    <property type="entry name" value="ABC_TRANSPORTER_2"/>
    <property type="match status" value="1"/>
</dbReference>
<organism evidence="8 9">
    <name type="scientific">Noviherbaspirillum pedocola</name>
    <dbReference type="NCBI Taxonomy" id="2801341"/>
    <lineage>
        <taxon>Bacteria</taxon>
        <taxon>Pseudomonadati</taxon>
        <taxon>Pseudomonadota</taxon>
        <taxon>Betaproteobacteria</taxon>
        <taxon>Burkholderiales</taxon>
        <taxon>Oxalobacteraceae</taxon>
        <taxon>Noviherbaspirillum</taxon>
    </lineage>
</organism>
<dbReference type="Pfam" id="PF00005">
    <property type="entry name" value="ABC_tran"/>
    <property type="match status" value="1"/>
</dbReference>
<comment type="caution">
    <text evidence="8">The sequence shown here is derived from an EMBL/GenBank/DDBJ whole genome shotgun (WGS) entry which is preliminary data.</text>
</comment>
<dbReference type="AlphaFoldDB" id="A0A934W8H0"/>
<evidence type="ECO:0000256" key="3">
    <source>
        <dbReference type="ARBA" id="ARBA00022475"/>
    </source>
</evidence>
<dbReference type="Proteomes" id="UP000622890">
    <property type="component" value="Unassembled WGS sequence"/>
</dbReference>
<keyword evidence="3" id="KW-1003">Cell membrane</keyword>
<evidence type="ECO:0000256" key="4">
    <source>
        <dbReference type="ARBA" id="ARBA00022741"/>
    </source>
</evidence>
<sequence>MLNVENLNVYYGESHVLHDLSFALSAGETLAVMGRNGMGKSTLLKSLIGVLPTKSGHIHLKKKDLTGTKSYQRVAAGIGYVPQGRLIFPYLSVEENILTGMEGARRPKVPDWVYQEFPVLWEMRGRRGGNLSGGQQQQLAIARALVSDPKVLILDEPTDGIQPSLIKDIAKTLNRLKRERNFAIIVSEQVLTFTLEIADRFLIIEKGRFVHSDTRENMDTTKIQSYLTI</sequence>
<keyword evidence="5 8" id="KW-0067">ATP-binding</keyword>
<dbReference type="InterPro" id="IPR027417">
    <property type="entry name" value="P-loop_NTPase"/>
</dbReference>
<evidence type="ECO:0000313" key="8">
    <source>
        <dbReference type="EMBL" id="MBK4738627.1"/>
    </source>
</evidence>
<dbReference type="SUPFAM" id="SSF52540">
    <property type="entry name" value="P-loop containing nucleoside triphosphate hydrolases"/>
    <property type="match status" value="1"/>
</dbReference>
<comment type="similarity">
    <text evidence="1">Belongs to the ABC transporter superfamily.</text>
</comment>
<keyword evidence="3" id="KW-0472">Membrane</keyword>